<dbReference type="InParanoid" id="A0A2J7RAU0"/>
<organism evidence="2 3">
    <name type="scientific">Cryptotermes secundus</name>
    <dbReference type="NCBI Taxonomy" id="105785"/>
    <lineage>
        <taxon>Eukaryota</taxon>
        <taxon>Metazoa</taxon>
        <taxon>Ecdysozoa</taxon>
        <taxon>Arthropoda</taxon>
        <taxon>Hexapoda</taxon>
        <taxon>Insecta</taxon>
        <taxon>Pterygota</taxon>
        <taxon>Neoptera</taxon>
        <taxon>Polyneoptera</taxon>
        <taxon>Dictyoptera</taxon>
        <taxon>Blattodea</taxon>
        <taxon>Blattoidea</taxon>
        <taxon>Termitoidae</taxon>
        <taxon>Kalotermitidae</taxon>
        <taxon>Cryptotermitinae</taxon>
        <taxon>Cryptotermes</taxon>
    </lineage>
</organism>
<comment type="caution">
    <text evidence="2">The sequence shown here is derived from an EMBL/GenBank/DDBJ whole genome shotgun (WGS) entry which is preliminary data.</text>
</comment>
<keyword evidence="1" id="KW-0812">Transmembrane</keyword>
<keyword evidence="3" id="KW-1185">Reference proteome</keyword>
<evidence type="ECO:0000256" key="1">
    <source>
        <dbReference type="SAM" id="Phobius"/>
    </source>
</evidence>
<name>A0A2J7RAU0_9NEOP</name>
<keyword evidence="1" id="KW-1133">Transmembrane helix</keyword>
<sequence length="97" mass="11508">MFLRRRFPHALSIVMIIGGLFISLFILRKMKYLYDSNQKYHRLESYKQYMEEISDYMHHVEVSANKSANNLHRLNSGLQRQQQQLVIGMSTDKSTGR</sequence>
<dbReference type="Proteomes" id="UP000235965">
    <property type="component" value="Unassembled WGS sequence"/>
</dbReference>
<reference evidence="2 3" key="1">
    <citation type="submission" date="2017-12" db="EMBL/GenBank/DDBJ databases">
        <title>Hemimetabolous genomes reveal molecular basis of termite eusociality.</title>
        <authorList>
            <person name="Harrison M.C."/>
            <person name="Jongepier E."/>
            <person name="Robertson H.M."/>
            <person name="Arning N."/>
            <person name="Bitard-Feildel T."/>
            <person name="Chao H."/>
            <person name="Childers C.P."/>
            <person name="Dinh H."/>
            <person name="Doddapaneni H."/>
            <person name="Dugan S."/>
            <person name="Gowin J."/>
            <person name="Greiner C."/>
            <person name="Han Y."/>
            <person name="Hu H."/>
            <person name="Hughes D.S.T."/>
            <person name="Huylmans A.-K."/>
            <person name="Kemena C."/>
            <person name="Kremer L.P.M."/>
            <person name="Lee S.L."/>
            <person name="Lopez-Ezquerra A."/>
            <person name="Mallet L."/>
            <person name="Monroy-Kuhn J.M."/>
            <person name="Moser A."/>
            <person name="Murali S.C."/>
            <person name="Muzny D.M."/>
            <person name="Otani S."/>
            <person name="Piulachs M.-D."/>
            <person name="Poelchau M."/>
            <person name="Qu J."/>
            <person name="Schaub F."/>
            <person name="Wada-Katsumata A."/>
            <person name="Worley K.C."/>
            <person name="Xie Q."/>
            <person name="Ylla G."/>
            <person name="Poulsen M."/>
            <person name="Gibbs R.A."/>
            <person name="Schal C."/>
            <person name="Richards S."/>
            <person name="Belles X."/>
            <person name="Korb J."/>
            <person name="Bornberg-Bauer E."/>
        </authorList>
    </citation>
    <scope>NUCLEOTIDE SEQUENCE [LARGE SCALE GENOMIC DNA]</scope>
    <source>
        <tissue evidence="2">Whole body</tissue>
    </source>
</reference>
<proteinExistence type="predicted"/>
<evidence type="ECO:0000313" key="2">
    <source>
        <dbReference type="EMBL" id="PNF37944.1"/>
    </source>
</evidence>
<gene>
    <name evidence="2" type="ORF">B7P43_G02383</name>
</gene>
<keyword evidence="1" id="KW-0472">Membrane</keyword>
<dbReference type="AlphaFoldDB" id="A0A2J7RAU0"/>
<feature type="transmembrane region" description="Helical" evidence="1">
    <location>
        <begin position="6"/>
        <end position="27"/>
    </location>
</feature>
<evidence type="ECO:0000313" key="3">
    <source>
        <dbReference type="Proteomes" id="UP000235965"/>
    </source>
</evidence>
<accession>A0A2J7RAU0</accession>
<dbReference type="EMBL" id="NEVH01006564">
    <property type="protein sequence ID" value="PNF37944.1"/>
    <property type="molecule type" value="Genomic_DNA"/>
</dbReference>
<protein>
    <submittedName>
        <fullName evidence="2">Uncharacterized protein</fullName>
    </submittedName>
</protein>